<protein>
    <submittedName>
        <fullName evidence="3">Uncharacterized protein</fullName>
    </submittedName>
</protein>
<dbReference type="STRING" id="104259.A0A0F7TWN8"/>
<keyword evidence="4" id="KW-1185">Reference proteome</keyword>
<dbReference type="EMBL" id="CDHK01000007">
    <property type="protein sequence ID" value="CEJ59447.1"/>
    <property type="molecule type" value="Genomic_DNA"/>
</dbReference>
<organism evidence="3 4">
    <name type="scientific">Penicillium brasilianum</name>
    <dbReference type="NCBI Taxonomy" id="104259"/>
    <lineage>
        <taxon>Eukaryota</taxon>
        <taxon>Fungi</taxon>
        <taxon>Dikarya</taxon>
        <taxon>Ascomycota</taxon>
        <taxon>Pezizomycotina</taxon>
        <taxon>Eurotiomycetes</taxon>
        <taxon>Eurotiomycetidae</taxon>
        <taxon>Eurotiales</taxon>
        <taxon>Aspergillaceae</taxon>
        <taxon>Penicillium</taxon>
    </lineage>
</organism>
<proteinExistence type="predicted"/>
<feature type="region of interest" description="Disordered" evidence="2">
    <location>
        <begin position="696"/>
        <end position="720"/>
    </location>
</feature>
<feature type="compositionally biased region" description="Polar residues" evidence="2">
    <location>
        <begin position="531"/>
        <end position="556"/>
    </location>
</feature>
<feature type="compositionally biased region" description="Basic and acidic residues" evidence="2">
    <location>
        <begin position="557"/>
        <end position="566"/>
    </location>
</feature>
<dbReference type="Proteomes" id="UP000042958">
    <property type="component" value="Unassembled WGS sequence"/>
</dbReference>
<evidence type="ECO:0000256" key="1">
    <source>
        <dbReference type="SAM" id="Coils"/>
    </source>
</evidence>
<evidence type="ECO:0000313" key="3">
    <source>
        <dbReference type="EMBL" id="CEJ59447.1"/>
    </source>
</evidence>
<evidence type="ECO:0000313" key="4">
    <source>
        <dbReference type="Proteomes" id="UP000042958"/>
    </source>
</evidence>
<feature type="region of interest" description="Disordered" evidence="2">
    <location>
        <begin position="351"/>
        <end position="380"/>
    </location>
</feature>
<feature type="region of interest" description="Disordered" evidence="2">
    <location>
        <begin position="519"/>
        <end position="571"/>
    </location>
</feature>
<gene>
    <name evidence="3" type="ORF">PMG11_08072</name>
</gene>
<feature type="region of interest" description="Disordered" evidence="2">
    <location>
        <begin position="291"/>
        <end position="310"/>
    </location>
</feature>
<dbReference type="OrthoDB" id="5372553at2759"/>
<keyword evidence="1" id="KW-0175">Coiled coil</keyword>
<feature type="region of interest" description="Disordered" evidence="2">
    <location>
        <begin position="732"/>
        <end position="834"/>
    </location>
</feature>
<sequence>MAAEPKKMTDAEVDRLNALQMADLGTARREHISTADDTHRHVQADMAAIERRRPSNIAGTMEYKQAQMNKSSLDAWTNFHTTVTDTGTREQLDDLMHGQTHRAHLSATLAALRKPELAWQPANQDARARSVSHVSNNHPYPRPSSGRGGGIIGTRSHHQVSPSRNATRIGGHTGTFDFPTRQDPALDINNPEEATSRSFRGRRVYRAPSKKVSHTGFRARVPETRLRRPQSSDNYAARLAPPDDFMASIRAHSGPYAVTAKTPPHQPQKAIPIPNIATTPETVMVPRPAMTPKSDITANPAKGPKPVAKSSLDDSMYAIPASPTAAARVMDNIPGFPSPNRRTVPFEKTAAFSSRAKAARSKPAGKPTVERQEKSKGDETAPSLLELGQDVQESAQAQLRDLLLSPGIAADLTGITFPPGDDSASREYNSKLQEKYAEISQTLKQMIEEIEGQPGWQGEQMEPREDLLRRLKESEAQARSMATRFSTLAIGQGESLAKPKAGPNPPTLERMQAFNTAMPKTEGTSAKPETDQVSKSGSFYSYRTPKRSASGSGTDSSNEKRQRRIDASLLSPSKTALASDIPARQFECLRLSESSATQKSPKEPLSLIDMDDDLTPTKEAIVKATTNPTLGLMEESIFATRSDKVEMISVRPFLPFAFIHSPEAMMDFRTAHGSSPTTQNTLSHTTDDLDFQAHATSEENPALSVSKAPHAPTSGSMAQVVARAQRSALVQSSSNTLKEASAKGYSSAVGLRSSQEPTEKASRAISGGMDQSIWAHTDKGPSKFVPKLQNPPQQHPRTKFSSWRQAGMQSTSAEDTPAPKISFQGPAPYMPRRK</sequence>
<accession>A0A0F7TWN8</accession>
<feature type="compositionally biased region" description="Polar residues" evidence="2">
    <location>
        <begin position="799"/>
        <end position="814"/>
    </location>
</feature>
<feature type="compositionally biased region" description="Basic and acidic residues" evidence="2">
    <location>
        <begin position="368"/>
        <end position="379"/>
    </location>
</feature>
<evidence type="ECO:0000256" key="2">
    <source>
        <dbReference type="SAM" id="MobiDB-lite"/>
    </source>
</evidence>
<reference evidence="4" key="1">
    <citation type="journal article" date="2015" name="Genome Announc.">
        <title>Draft genome sequence of the fungus Penicillium brasilianum MG11.</title>
        <authorList>
            <person name="Horn F."/>
            <person name="Linde J."/>
            <person name="Mattern D.J."/>
            <person name="Walther G."/>
            <person name="Guthke R."/>
            <person name="Brakhage A.A."/>
            <person name="Valiante V."/>
        </authorList>
    </citation>
    <scope>NUCLEOTIDE SEQUENCE [LARGE SCALE GENOMIC DNA]</scope>
    <source>
        <strain evidence="4">MG11</strain>
    </source>
</reference>
<name>A0A0F7TWN8_PENBI</name>
<feature type="coiled-coil region" evidence="1">
    <location>
        <begin position="429"/>
        <end position="484"/>
    </location>
</feature>
<dbReference type="AlphaFoldDB" id="A0A0F7TWN8"/>
<feature type="region of interest" description="Disordered" evidence="2">
    <location>
        <begin position="130"/>
        <end position="202"/>
    </location>
</feature>
<feature type="compositionally biased region" description="Low complexity" evidence="2">
    <location>
        <begin position="351"/>
        <end position="367"/>
    </location>
</feature>